<dbReference type="InterPro" id="IPR013320">
    <property type="entry name" value="ConA-like_dom_sf"/>
</dbReference>
<dbReference type="Proteomes" id="UP001589776">
    <property type="component" value="Unassembled WGS sequence"/>
</dbReference>
<dbReference type="PANTHER" id="PTHR42812">
    <property type="entry name" value="BETA-XYLOSIDASE"/>
    <property type="match status" value="1"/>
</dbReference>
<gene>
    <name evidence="6" type="ORF">ACFFK0_25675</name>
</gene>
<dbReference type="Pfam" id="PF04616">
    <property type="entry name" value="Glyco_hydro_43"/>
    <property type="match status" value="1"/>
</dbReference>
<dbReference type="EMBL" id="JBHLWN010000103">
    <property type="protein sequence ID" value="MFC0215792.1"/>
    <property type="molecule type" value="Genomic_DNA"/>
</dbReference>
<evidence type="ECO:0000256" key="3">
    <source>
        <dbReference type="ARBA" id="ARBA00023295"/>
    </source>
</evidence>
<dbReference type="Gene3D" id="2.115.10.20">
    <property type="entry name" value="Glycosyl hydrolase domain, family 43"/>
    <property type="match status" value="1"/>
</dbReference>
<organism evidence="6 7">
    <name type="scientific">Paenibacillus chartarius</name>
    <dbReference type="NCBI Taxonomy" id="747481"/>
    <lineage>
        <taxon>Bacteria</taxon>
        <taxon>Bacillati</taxon>
        <taxon>Bacillota</taxon>
        <taxon>Bacilli</taxon>
        <taxon>Bacillales</taxon>
        <taxon>Paenibacillaceae</taxon>
        <taxon>Paenibacillus</taxon>
    </lineage>
</organism>
<dbReference type="InterPro" id="IPR051795">
    <property type="entry name" value="Glycosyl_Hydrlase_43"/>
</dbReference>
<dbReference type="Pfam" id="PF17851">
    <property type="entry name" value="GH43_C2"/>
    <property type="match status" value="1"/>
</dbReference>
<dbReference type="Gene3D" id="2.60.120.200">
    <property type="match status" value="1"/>
</dbReference>
<reference evidence="6 7" key="1">
    <citation type="submission" date="2024-09" db="EMBL/GenBank/DDBJ databases">
        <authorList>
            <person name="Sun Q."/>
            <person name="Mori K."/>
        </authorList>
    </citation>
    <scope>NUCLEOTIDE SEQUENCE [LARGE SCALE GENOMIC DNA]</scope>
    <source>
        <strain evidence="6 7">CCM 7759</strain>
    </source>
</reference>
<evidence type="ECO:0000256" key="2">
    <source>
        <dbReference type="ARBA" id="ARBA00022801"/>
    </source>
</evidence>
<dbReference type="InterPro" id="IPR006710">
    <property type="entry name" value="Glyco_hydro_43"/>
</dbReference>
<evidence type="ECO:0000256" key="4">
    <source>
        <dbReference type="RuleBase" id="RU361187"/>
    </source>
</evidence>
<dbReference type="SUPFAM" id="SSF75005">
    <property type="entry name" value="Arabinanase/levansucrase/invertase"/>
    <property type="match status" value="1"/>
</dbReference>
<name>A0ABV6DT20_9BACL</name>
<keyword evidence="3 4" id="KW-0326">Glycosidase</keyword>
<evidence type="ECO:0000313" key="7">
    <source>
        <dbReference type="Proteomes" id="UP001589776"/>
    </source>
</evidence>
<keyword evidence="7" id="KW-1185">Reference proteome</keyword>
<evidence type="ECO:0000259" key="5">
    <source>
        <dbReference type="Pfam" id="PF17851"/>
    </source>
</evidence>
<dbReference type="InterPro" id="IPR023296">
    <property type="entry name" value="Glyco_hydro_beta-prop_sf"/>
</dbReference>
<sequence length="527" mass="59975">MSMHMNEGTFRNPILPGFYPDPSICRVDDDYYMVTSTFEYFPGVPIFHSKDLINWRQIGHVLDRPSQLDLDGTPTSRGIYAPTIRYSNGIFYMITTFVESATGARKNFFVTATDPAGDWSDPYWLQDAPGIDPSLFFDDDGKVYFTANRRPPEGQQYPKHMEIYLQELDLETKQLTGPKFSLWDGALKQIHAQESPHLYKINGYYYLMIAEGGTGFTHSVTIARSETITGPYENCKMNPILTHRHLGKQYGIVNVGHADIVETQNGEWWMVCLASRPYGGYYRNMGRETFLVPMQWEDGWPVVNPGKGIIEWEMKRPNLPEKRWPSLPACDHFDAEVLEDRWNFIRTPRGEFWSLTERPGYLRLRLKPEPMTEEVNPSFVGRRQQHMSFAVRTVLEFTPQGPAETAGLAALQNHDFQYRFECGLNGDGQTVVRVICREEGRETELGSKAIDTRKLYLKLEATGQSLRFSAALEAEQWETIVENADGTVLSADKAGGFIGAYIGLFASGNGSESSNYADFDYFEYVGL</sequence>
<evidence type="ECO:0000256" key="1">
    <source>
        <dbReference type="ARBA" id="ARBA00009865"/>
    </source>
</evidence>
<dbReference type="RefSeq" id="WP_377473325.1">
    <property type="nucleotide sequence ID" value="NZ_JBHLWN010000103.1"/>
</dbReference>
<keyword evidence="2 4" id="KW-0378">Hydrolase</keyword>
<protein>
    <submittedName>
        <fullName evidence="6">Glycoside hydrolase family 43 protein</fullName>
    </submittedName>
</protein>
<feature type="domain" description="Beta-xylosidase C-terminal Concanavalin A-like" evidence="5">
    <location>
        <begin position="330"/>
        <end position="524"/>
    </location>
</feature>
<dbReference type="InterPro" id="IPR041542">
    <property type="entry name" value="GH43_C2"/>
</dbReference>
<dbReference type="SUPFAM" id="SSF49899">
    <property type="entry name" value="Concanavalin A-like lectins/glucanases"/>
    <property type="match status" value="1"/>
</dbReference>
<accession>A0ABV6DT20</accession>
<evidence type="ECO:0000313" key="6">
    <source>
        <dbReference type="EMBL" id="MFC0215792.1"/>
    </source>
</evidence>
<proteinExistence type="inferred from homology"/>
<comment type="caution">
    <text evidence="6">The sequence shown here is derived from an EMBL/GenBank/DDBJ whole genome shotgun (WGS) entry which is preliminary data.</text>
</comment>
<dbReference type="GO" id="GO:0016787">
    <property type="term" value="F:hydrolase activity"/>
    <property type="evidence" value="ECO:0007669"/>
    <property type="project" value="UniProtKB-KW"/>
</dbReference>
<comment type="similarity">
    <text evidence="1 4">Belongs to the glycosyl hydrolase 43 family.</text>
</comment>
<dbReference type="PANTHER" id="PTHR42812:SF12">
    <property type="entry name" value="BETA-XYLOSIDASE-RELATED"/>
    <property type="match status" value="1"/>
</dbReference>
<dbReference type="CDD" id="cd18617">
    <property type="entry name" value="GH43_XynB-like"/>
    <property type="match status" value="1"/>
</dbReference>